<name>A0A291E6G2_9ENTR</name>
<proteinExistence type="predicted"/>
<protein>
    <submittedName>
        <fullName evidence="1">Uncharacterized protein</fullName>
    </submittedName>
</protein>
<accession>A0A291E6G2</accession>
<evidence type="ECO:0000313" key="2">
    <source>
        <dbReference type="Proteomes" id="UP000217979"/>
    </source>
</evidence>
<geneLocation type="plasmid" evidence="1">
    <name>unnamed</name>
</geneLocation>
<dbReference type="EMBL" id="CP023526">
    <property type="protein sequence ID" value="ATF95512.1"/>
    <property type="molecule type" value="Genomic_DNA"/>
</dbReference>
<dbReference type="AlphaFoldDB" id="A0A291E6G2"/>
<reference evidence="1 2" key="1">
    <citation type="submission" date="2017-09" db="EMBL/GenBank/DDBJ databases">
        <title>FDA dAtabase for Regulatory Grade micrObial Sequences (FDA-ARGOS): Supporting development and validation of Infectious Disease Dx tests.</title>
        <authorList>
            <person name="Minogue T."/>
            <person name="Wolcott M."/>
            <person name="Wasieloski L."/>
            <person name="Aguilar W."/>
            <person name="Moore D."/>
            <person name="Tallon L."/>
            <person name="Sadzewicz L."/>
            <person name="Ott S."/>
            <person name="Zhao X."/>
            <person name="Nagaraj S."/>
            <person name="Vavikolanu K."/>
            <person name="Aluvathingal J."/>
            <person name="Nadendla S."/>
            <person name="Sichtig H."/>
        </authorList>
    </citation>
    <scope>NUCLEOTIDE SEQUENCE [LARGE SCALE GENOMIC DNA]</scope>
    <source>
        <strain evidence="1 2">FDAARGOS_392</strain>
        <plasmid evidence="2">Plasmid unnamed</plasmid>
    </source>
</reference>
<dbReference type="Proteomes" id="UP000217979">
    <property type="component" value="Plasmid unnamed"/>
</dbReference>
<gene>
    <name evidence="1" type="ORF">CO704_25940</name>
</gene>
<sequence>MFEKIYRHFYAYSIAPFAENPLICHDHFRQHQNEIIAYVHLGDFRLKLILNFYTNHIVINENDLENF</sequence>
<organism evidence="1 2">
    <name type="scientific">Cedecea neteri</name>
    <dbReference type="NCBI Taxonomy" id="158822"/>
    <lineage>
        <taxon>Bacteria</taxon>
        <taxon>Pseudomonadati</taxon>
        <taxon>Pseudomonadota</taxon>
        <taxon>Gammaproteobacteria</taxon>
        <taxon>Enterobacterales</taxon>
        <taxon>Enterobacteriaceae</taxon>
        <taxon>Cedecea</taxon>
    </lineage>
</organism>
<evidence type="ECO:0000313" key="1">
    <source>
        <dbReference type="EMBL" id="ATF95512.1"/>
    </source>
</evidence>
<keyword evidence="1" id="KW-0614">Plasmid</keyword>